<reference evidence="2" key="2">
    <citation type="submission" date="2021-04" db="EMBL/GenBank/DDBJ databases">
        <authorList>
            <person name="Gilroy R."/>
        </authorList>
    </citation>
    <scope>NUCLEOTIDE SEQUENCE</scope>
    <source>
        <strain evidence="2">1193</strain>
    </source>
</reference>
<gene>
    <name evidence="2" type="ORF">H9854_05460</name>
</gene>
<name>A0A9D1WMN4_9GAMM</name>
<dbReference type="EMBL" id="DXFC01000163">
    <property type="protein sequence ID" value="HIX61662.1"/>
    <property type="molecule type" value="Genomic_DNA"/>
</dbReference>
<evidence type="ECO:0000313" key="2">
    <source>
        <dbReference type="EMBL" id="HIX61662.1"/>
    </source>
</evidence>
<accession>A0A9D1WMN4</accession>
<sequence>RIGLSMRLDDQPDNAEDSGSPGVKPSERRAGRGKAPRRSAPSEPAAQEGQMGALGAALLKARKGRS</sequence>
<proteinExistence type="predicted"/>
<feature type="non-terminal residue" evidence="2">
    <location>
        <position position="1"/>
    </location>
</feature>
<dbReference type="AlphaFoldDB" id="A0A9D1WMN4"/>
<organism evidence="2 3">
    <name type="scientific">Candidatus Halomonas stercoripullorum</name>
    <dbReference type="NCBI Taxonomy" id="2838617"/>
    <lineage>
        <taxon>Bacteria</taxon>
        <taxon>Pseudomonadati</taxon>
        <taxon>Pseudomonadota</taxon>
        <taxon>Gammaproteobacteria</taxon>
        <taxon>Oceanospirillales</taxon>
        <taxon>Halomonadaceae</taxon>
        <taxon>Halomonas</taxon>
    </lineage>
</organism>
<reference evidence="2" key="1">
    <citation type="journal article" date="2021" name="PeerJ">
        <title>Extensive microbial diversity within the chicken gut microbiome revealed by metagenomics and culture.</title>
        <authorList>
            <person name="Gilroy R."/>
            <person name="Ravi A."/>
            <person name="Getino M."/>
            <person name="Pursley I."/>
            <person name="Horton D.L."/>
            <person name="Alikhan N.F."/>
            <person name="Baker D."/>
            <person name="Gharbi K."/>
            <person name="Hall N."/>
            <person name="Watson M."/>
            <person name="Adriaenssens E.M."/>
            <person name="Foster-Nyarko E."/>
            <person name="Jarju S."/>
            <person name="Secka A."/>
            <person name="Antonio M."/>
            <person name="Oren A."/>
            <person name="Chaudhuri R.R."/>
            <person name="La Ragione R."/>
            <person name="Hildebrand F."/>
            <person name="Pallen M.J."/>
        </authorList>
    </citation>
    <scope>NUCLEOTIDE SEQUENCE</scope>
    <source>
        <strain evidence="2">1193</strain>
    </source>
</reference>
<feature type="region of interest" description="Disordered" evidence="1">
    <location>
        <begin position="1"/>
        <end position="66"/>
    </location>
</feature>
<protein>
    <submittedName>
        <fullName evidence="2">Uncharacterized protein</fullName>
    </submittedName>
</protein>
<dbReference type="Proteomes" id="UP000824248">
    <property type="component" value="Unassembled WGS sequence"/>
</dbReference>
<evidence type="ECO:0000256" key="1">
    <source>
        <dbReference type="SAM" id="MobiDB-lite"/>
    </source>
</evidence>
<comment type="caution">
    <text evidence="2">The sequence shown here is derived from an EMBL/GenBank/DDBJ whole genome shotgun (WGS) entry which is preliminary data.</text>
</comment>
<evidence type="ECO:0000313" key="3">
    <source>
        <dbReference type="Proteomes" id="UP000824248"/>
    </source>
</evidence>